<evidence type="ECO:0000256" key="1">
    <source>
        <dbReference type="ARBA" id="ARBA00004651"/>
    </source>
</evidence>
<dbReference type="SUPFAM" id="SSF58104">
    <property type="entry name" value="Methyl-accepting chemotaxis protein (MCP) signaling domain"/>
    <property type="match status" value="1"/>
</dbReference>
<dbReference type="PANTHER" id="PTHR32089">
    <property type="entry name" value="METHYL-ACCEPTING CHEMOTAXIS PROTEIN MCPB"/>
    <property type="match status" value="1"/>
</dbReference>
<dbReference type="Gene3D" id="6.10.340.10">
    <property type="match status" value="1"/>
</dbReference>
<sequence>MKSLRAKLTIFISVMIIVVLSAQGITTLYLTQKELENNAKETLYREALQMNESMINIEKTSALLKEELLEKYDQNIKNQVENVISILNYYYQLSQEGVMTEEEAKKAAIDVVRSARYGDSGYFWIDNTDYILLAHPYLKDKEGKYRGDVKDVNGKLIIKELVDGAKNKGEVYVDFYWTKPGKEGTFKKRGYAKLFEPWGWVPGTGNYVDDITKEIDKLAAKNRILLQNKIDELSKSEDIVILDKDGKILYYTNKKKIGTKLNLKDLNTGEDILTKILNTDNDYIEYTVKDYTSDNAISKIAYVLHDDENQRYVLVAKHTSKVYEAVNYISKLIISILIVSVIIAIVIVIIIARKFTKPILALKEVSRKVSSGDLSSTVEVTSKDELGELQQSFNDMIVNLRNLTAKSSDVSKAVEDTSKNLAEMIGQITISIEQVSTAVEDIASNASNQALETEQGVKKVTLLEENTNMLYSESEEMKKSVDEMKLLNDKGKNVVDELKQKQELSKISVEKIKKVVTILNEQIESINVFTTTISDIANQTNLLALNAAIEAARVGEQGKGFAVVADEIRKLAEESNQSATEIHDIVVNIINDTKAAMESVAEAAEVALEQDKSVNHTHDIFMDLNNTINTTTEKIENVYAKIKNLEQAKNDVVEIINNINIVTEETAATTEEVSASVEEQNASMEEINSYVQELAQKAKELKQLIELFKL</sequence>
<dbReference type="PANTHER" id="PTHR32089:SF112">
    <property type="entry name" value="LYSOZYME-LIKE PROTEIN-RELATED"/>
    <property type="match status" value="1"/>
</dbReference>
<dbReference type="Pfam" id="PF00015">
    <property type="entry name" value="MCPsignal"/>
    <property type="match status" value="1"/>
</dbReference>
<comment type="subcellular location">
    <subcellularLocation>
        <location evidence="1">Cell membrane</location>
        <topology evidence="1">Multi-pass membrane protein</topology>
    </subcellularLocation>
</comment>
<dbReference type="PROSITE" id="PS50111">
    <property type="entry name" value="CHEMOTAXIS_TRANSDUC_2"/>
    <property type="match status" value="1"/>
</dbReference>
<dbReference type="InterPro" id="IPR003660">
    <property type="entry name" value="HAMP_dom"/>
</dbReference>
<dbReference type="Pfam" id="PF08269">
    <property type="entry name" value="dCache_2"/>
    <property type="match status" value="1"/>
</dbReference>
<reference evidence="13 14" key="1">
    <citation type="submission" date="2016-09" db="EMBL/GenBank/DDBJ databases">
        <title>Draft genome sequence for the type strain of Vulcanibacillus modesticaldus BR, a strictly anaerobic, moderately thermophilic, and nitrate-reducing bacterium from deep sea-hydrothermal vents of the Mid-Atlantic Ridge.</title>
        <authorList>
            <person name="Abin C.A."/>
            <person name="Hollibaugh J.T."/>
        </authorList>
    </citation>
    <scope>NUCLEOTIDE SEQUENCE [LARGE SCALE GENOMIC DNA]</scope>
    <source>
        <strain evidence="13 14">BR</strain>
    </source>
</reference>
<evidence type="ECO:0000256" key="2">
    <source>
        <dbReference type="ARBA" id="ARBA00022475"/>
    </source>
</evidence>
<dbReference type="EMBL" id="MIJF01000056">
    <property type="protein sequence ID" value="OEF98080.1"/>
    <property type="molecule type" value="Genomic_DNA"/>
</dbReference>
<dbReference type="STRING" id="337097.BHF71_03410"/>
<evidence type="ECO:0000256" key="7">
    <source>
        <dbReference type="ARBA" id="ARBA00029447"/>
    </source>
</evidence>
<evidence type="ECO:0000256" key="5">
    <source>
        <dbReference type="ARBA" id="ARBA00023136"/>
    </source>
</evidence>
<evidence type="ECO:0000259" key="11">
    <source>
        <dbReference type="PROSITE" id="PS50111"/>
    </source>
</evidence>
<dbReference type="RefSeq" id="WP_069657380.1">
    <property type="nucleotide sequence ID" value="NZ_MIJF01000056.1"/>
</dbReference>
<keyword evidence="9" id="KW-0175">Coiled coil</keyword>
<evidence type="ECO:0000256" key="4">
    <source>
        <dbReference type="ARBA" id="ARBA00022989"/>
    </source>
</evidence>
<evidence type="ECO:0000256" key="3">
    <source>
        <dbReference type="ARBA" id="ARBA00022692"/>
    </source>
</evidence>
<keyword evidence="14" id="KW-1185">Reference proteome</keyword>
<feature type="transmembrane region" description="Helical" evidence="10">
    <location>
        <begin position="332"/>
        <end position="352"/>
    </location>
</feature>
<evidence type="ECO:0000256" key="9">
    <source>
        <dbReference type="SAM" id="Coils"/>
    </source>
</evidence>
<dbReference type="Gene3D" id="3.30.450.20">
    <property type="entry name" value="PAS domain"/>
    <property type="match status" value="1"/>
</dbReference>
<evidence type="ECO:0000256" key="8">
    <source>
        <dbReference type="PROSITE-ProRule" id="PRU00284"/>
    </source>
</evidence>
<dbReference type="AlphaFoldDB" id="A0A1D2YSV5"/>
<dbReference type="Proteomes" id="UP000243739">
    <property type="component" value="Unassembled WGS sequence"/>
</dbReference>
<keyword evidence="3 10" id="KW-0812">Transmembrane</keyword>
<name>A0A1D2YSV5_9BACI</name>
<dbReference type="PROSITE" id="PS50885">
    <property type="entry name" value="HAMP"/>
    <property type="match status" value="1"/>
</dbReference>
<evidence type="ECO:0000256" key="6">
    <source>
        <dbReference type="ARBA" id="ARBA00023224"/>
    </source>
</evidence>
<evidence type="ECO:0000256" key="10">
    <source>
        <dbReference type="SAM" id="Phobius"/>
    </source>
</evidence>
<dbReference type="GO" id="GO:0005886">
    <property type="term" value="C:plasma membrane"/>
    <property type="evidence" value="ECO:0007669"/>
    <property type="project" value="UniProtKB-SubCell"/>
</dbReference>
<comment type="similarity">
    <text evidence="7">Belongs to the methyl-accepting chemotaxis (MCP) protein family.</text>
</comment>
<dbReference type="InterPro" id="IPR033480">
    <property type="entry name" value="sCache_2"/>
</dbReference>
<proteinExistence type="inferred from homology"/>
<feature type="coiled-coil region" evidence="9">
    <location>
        <begin position="628"/>
        <end position="707"/>
    </location>
</feature>
<keyword evidence="5 10" id="KW-0472">Membrane</keyword>
<evidence type="ECO:0000313" key="14">
    <source>
        <dbReference type="Proteomes" id="UP000243739"/>
    </source>
</evidence>
<evidence type="ECO:0008006" key="15">
    <source>
        <dbReference type="Google" id="ProtNLM"/>
    </source>
</evidence>
<dbReference type="CDD" id="cd06225">
    <property type="entry name" value="HAMP"/>
    <property type="match status" value="1"/>
</dbReference>
<keyword evidence="6 8" id="KW-0807">Transducer</keyword>
<comment type="caution">
    <text evidence="13">The sequence shown here is derived from an EMBL/GenBank/DDBJ whole genome shotgun (WGS) entry which is preliminary data.</text>
</comment>
<dbReference type="InterPro" id="IPR004089">
    <property type="entry name" value="MCPsignal_dom"/>
</dbReference>
<dbReference type="SMART" id="SM00283">
    <property type="entry name" value="MA"/>
    <property type="match status" value="1"/>
</dbReference>
<gene>
    <name evidence="13" type="ORF">BHF71_03410</name>
</gene>
<feature type="domain" description="Methyl-accepting transducer" evidence="11">
    <location>
        <begin position="424"/>
        <end position="681"/>
    </location>
</feature>
<dbReference type="Gene3D" id="1.10.287.950">
    <property type="entry name" value="Methyl-accepting chemotaxis protein"/>
    <property type="match status" value="1"/>
</dbReference>
<dbReference type="InterPro" id="IPR004010">
    <property type="entry name" value="Double_Cache_2"/>
</dbReference>
<protein>
    <recommendedName>
        <fullName evidence="15">Chemotaxis protein</fullName>
    </recommendedName>
</protein>
<accession>A0A1D2YSV5</accession>
<dbReference type="SMART" id="SM00304">
    <property type="entry name" value="HAMP"/>
    <property type="match status" value="1"/>
</dbReference>
<dbReference type="Pfam" id="PF00672">
    <property type="entry name" value="HAMP"/>
    <property type="match status" value="1"/>
</dbReference>
<evidence type="ECO:0000259" key="12">
    <source>
        <dbReference type="PROSITE" id="PS50885"/>
    </source>
</evidence>
<keyword evidence="4 10" id="KW-1133">Transmembrane helix</keyword>
<dbReference type="GO" id="GO:0007165">
    <property type="term" value="P:signal transduction"/>
    <property type="evidence" value="ECO:0007669"/>
    <property type="project" value="UniProtKB-KW"/>
</dbReference>
<dbReference type="OrthoDB" id="9810264at2"/>
<organism evidence="13 14">
    <name type="scientific">Vulcanibacillus modesticaldus</name>
    <dbReference type="NCBI Taxonomy" id="337097"/>
    <lineage>
        <taxon>Bacteria</taxon>
        <taxon>Bacillati</taxon>
        <taxon>Bacillota</taxon>
        <taxon>Bacilli</taxon>
        <taxon>Bacillales</taxon>
        <taxon>Bacillaceae</taxon>
        <taxon>Vulcanibacillus</taxon>
    </lineage>
</organism>
<keyword evidence="2" id="KW-1003">Cell membrane</keyword>
<dbReference type="SMART" id="SM01049">
    <property type="entry name" value="Cache_2"/>
    <property type="match status" value="1"/>
</dbReference>
<feature type="domain" description="HAMP" evidence="12">
    <location>
        <begin position="353"/>
        <end position="405"/>
    </location>
</feature>
<evidence type="ECO:0000313" key="13">
    <source>
        <dbReference type="EMBL" id="OEF98080.1"/>
    </source>
</evidence>